<keyword evidence="5 8" id="KW-0812">Transmembrane</keyword>
<feature type="transmembrane region" description="Helical" evidence="8">
    <location>
        <begin position="107"/>
        <end position="133"/>
    </location>
</feature>
<dbReference type="PANTHER" id="PTHR42929:SF5">
    <property type="entry name" value="ABC TRANSPORTER PERMEASE PROTEIN"/>
    <property type="match status" value="1"/>
</dbReference>
<keyword evidence="7 8" id="KW-0472">Membrane</keyword>
<comment type="caution">
    <text evidence="10">The sequence shown here is derived from an EMBL/GenBank/DDBJ whole genome shotgun (WGS) entry which is preliminary data.</text>
</comment>
<dbReference type="OrthoDB" id="9807047at2"/>
<protein>
    <submittedName>
        <fullName evidence="10">Putative spermidine/putrescine transport system permease protein</fullName>
    </submittedName>
</protein>
<evidence type="ECO:0000256" key="5">
    <source>
        <dbReference type="ARBA" id="ARBA00022692"/>
    </source>
</evidence>
<feature type="transmembrane region" description="Helical" evidence="8">
    <location>
        <begin position="196"/>
        <end position="219"/>
    </location>
</feature>
<keyword evidence="4" id="KW-1003">Cell membrane</keyword>
<feature type="transmembrane region" description="Helical" evidence="8">
    <location>
        <begin position="14"/>
        <end position="38"/>
    </location>
</feature>
<dbReference type="SUPFAM" id="SSF161098">
    <property type="entry name" value="MetI-like"/>
    <property type="match status" value="1"/>
</dbReference>
<dbReference type="Proteomes" id="UP000248021">
    <property type="component" value="Unassembled WGS sequence"/>
</dbReference>
<dbReference type="GO" id="GO:0005886">
    <property type="term" value="C:plasma membrane"/>
    <property type="evidence" value="ECO:0007669"/>
    <property type="project" value="UniProtKB-SubCell"/>
</dbReference>
<evidence type="ECO:0000313" key="10">
    <source>
        <dbReference type="EMBL" id="PXW55314.1"/>
    </source>
</evidence>
<dbReference type="EMBL" id="QJJK01000010">
    <property type="protein sequence ID" value="PXW55314.1"/>
    <property type="molecule type" value="Genomic_DNA"/>
</dbReference>
<evidence type="ECO:0000256" key="4">
    <source>
        <dbReference type="ARBA" id="ARBA00022475"/>
    </source>
</evidence>
<feature type="transmembrane region" description="Helical" evidence="8">
    <location>
        <begin position="257"/>
        <end position="276"/>
    </location>
</feature>
<feature type="domain" description="ABC transmembrane type-1" evidence="9">
    <location>
        <begin position="72"/>
        <end position="273"/>
    </location>
</feature>
<name>A0A2V3U014_9HYPH</name>
<dbReference type="PROSITE" id="PS50928">
    <property type="entry name" value="ABC_TM1"/>
    <property type="match status" value="1"/>
</dbReference>
<keyword evidence="6 8" id="KW-1133">Transmembrane helix</keyword>
<evidence type="ECO:0000259" key="9">
    <source>
        <dbReference type="PROSITE" id="PS50928"/>
    </source>
</evidence>
<evidence type="ECO:0000256" key="1">
    <source>
        <dbReference type="ARBA" id="ARBA00004651"/>
    </source>
</evidence>
<dbReference type="Gene3D" id="1.10.3720.10">
    <property type="entry name" value="MetI-like"/>
    <property type="match status" value="1"/>
</dbReference>
<dbReference type="InterPro" id="IPR035906">
    <property type="entry name" value="MetI-like_sf"/>
</dbReference>
<gene>
    <name evidence="10" type="ORF">C7450_110253</name>
</gene>
<feature type="transmembrane region" description="Helical" evidence="8">
    <location>
        <begin position="153"/>
        <end position="175"/>
    </location>
</feature>
<comment type="similarity">
    <text evidence="2">Belongs to the binding-protein-dependent transport system permease family. CysTW subfamily.</text>
</comment>
<proteinExistence type="inferred from homology"/>
<dbReference type="InterPro" id="IPR000515">
    <property type="entry name" value="MetI-like"/>
</dbReference>
<evidence type="ECO:0000256" key="6">
    <source>
        <dbReference type="ARBA" id="ARBA00022989"/>
    </source>
</evidence>
<evidence type="ECO:0000256" key="8">
    <source>
        <dbReference type="RuleBase" id="RU363032"/>
    </source>
</evidence>
<dbReference type="PANTHER" id="PTHR42929">
    <property type="entry name" value="INNER MEMBRANE ABC TRANSPORTER PERMEASE PROTEIN YDCU-RELATED-RELATED"/>
    <property type="match status" value="1"/>
</dbReference>
<reference evidence="10 11" key="1">
    <citation type="submission" date="2018-05" db="EMBL/GenBank/DDBJ databases">
        <title>Genomic Encyclopedia of Type Strains, Phase IV (KMG-IV): sequencing the most valuable type-strain genomes for metagenomic binning, comparative biology and taxonomic classification.</title>
        <authorList>
            <person name="Goeker M."/>
        </authorList>
    </citation>
    <scope>NUCLEOTIDE SEQUENCE [LARGE SCALE GENOMIC DNA]</scope>
    <source>
        <strain evidence="10 11">DSM 6462</strain>
    </source>
</reference>
<evidence type="ECO:0000256" key="3">
    <source>
        <dbReference type="ARBA" id="ARBA00022448"/>
    </source>
</evidence>
<dbReference type="Pfam" id="PF00528">
    <property type="entry name" value="BPD_transp_1"/>
    <property type="match status" value="1"/>
</dbReference>
<comment type="subcellular location">
    <subcellularLocation>
        <location evidence="1 8">Cell membrane</location>
        <topology evidence="1 8">Multi-pass membrane protein</topology>
    </subcellularLocation>
</comment>
<dbReference type="RefSeq" id="WP_110376901.1">
    <property type="nucleotide sequence ID" value="NZ_JAHBRY010000003.1"/>
</dbReference>
<sequence length="286" mass="30991">MAEAVSLRVDWPRLVLYSAMLAPLFIILLFFFVVPLGIVAGNSLTGTGVDAAFPSVSQYTSILTDSYYLGILWRTVVVGLAATLGALVLGYPAALVLFFFQGRWRQVFLFVIISPLFISVIVRTYGWMVLLGPGGLPSLLPSEIRPRLIKTEFAIMVGLAHIYIPYMVLSINSAMSRIDARYLRAAATLRASNYQIFRDIILPLSAPGVVAGCAIVFSLSMTSFSTPILLGGSGNKTMPYLIYQQNLVVGDWATGSALAIVLLAVTMSVLVTLTLLSRRVMTRVGG</sequence>
<evidence type="ECO:0000313" key="11">
    <source>
        <dbReference type="Proteomes" id="UP000248021"/>
    </source>
</evidence>
<accession>A0A2V3U014</accession>
<organism evidence="10 11">
    <name type="scientific">Chelatococcus asaccharovorans</name>
    <dbReference type="NCBI Taxonomy" id="28210"/>
    <lineage>
        <taxon>Bacteria</taxon>
        <taxon>Pseudomonadati</taxon>
        <taxon>Pseudomonadota</taxon>
        <taxon>Alphaproteobacteria</taxon>
        <taxon>Hyphomicrobiales</taxon>
        <taxon>Chelatococcaceae</taxon>
        <taxon>Chelatococcus</taxon>
    </lineage>
</organism>
<evidence type="ECO:0000256" key="2">
    <source>
        <dbReference type="ARBA" id="ARBA00007069"/>
    </source>
</evidence>
<dbReference type="CDD" id="cd06261">
    <property type="entry name" value="TM_PBP2"/>
    <property type="match status" value="1"/>
</dbReference>
<keyword evidence="11" id="KW-1185">Reference proteome</keyword>
<dbReference type="AlphaFoldDB" id="A0A2V3U014"/>
<keyword evidence="3 8" id="KW-0813">Transport</keyword>
<evidence type="ECO:0000256" key="7">
    <source>
        <dbReference type="ARBA" id="ARBA00023136"/>
    </source>
</evidence>
<feature type="transmembrane region" description="Helical" evidence="8">
    <location>
        <begin position="71"/>
        <end position="100"/>
    </location>
</feature>
<dbReference type="GO" id="GO:0055085">
    <property type="term" value="P:transmembrane transport"/>
    <property type="evidence" value="ECO:0007669"/>
    <property type="project" value="InterPro"/>
</dbReference>